<dbReference type="AlphaFoldDB" id="A0A5A8CYW6"/>
<name>A0A5A8CYW6_CAFRO</name>
<dbReference type="GO" id="GO:0003993">
    <property type="term" value="F:acid phosphatase activity"/>
    <property type="evidence" value="ECO:0007669"/>
    <property type="project" value="UniProtKB-EC"/>
</dbReference>
<protein>
    <recommendedName>
        <fullName evidence="4">Purple acid phosphatase</fullName>
        <ecNumber evidence="4">3.1.3.2</ecNumber>
    </recommendedName>
</protein>
<dbReference type="InterPro" id="IPR041792">
    <property type="entry name" value="MPP_PAP"/>
</dbReference>
<comment type="caution">
    <text evidence="8">The sequence shown here is derived from an EMBL/GenBank/DDBJ whole genome shotgun (WGS) entry which is preliminary data.</text>
</comment>
<dbReference type="InterPro" id="IPR029052">
    <property type="entry name" value="Metallo-depent_PP-like"/>
</dbReference>
<proteinExistence type="inferred from homology"/>
<feature type="domain" description="Purple acid phosphatase C-terminal" evidence="6">
    <location>
        <begin position="378"/>
        <end position="440"/>
    </location>
</feature>
<evidence type="ECO:0000256" key="1">
    <source>
        <dbReference type="ARBA" id="ARBA00022729"/>
    </source>
</evidence>
<dbReference type="InterPro" id="IPR015914">
    <property type="entry name" value="PAPs_N"/>
</dbReference>
<evidence type="ECO:0000256" key="4">
    <source>
        <dbReference type="RuleBase" id="RU361203"/>
    </source>
</evidence>
<evidence type="ECO:0000259" key="5">
    <source>
        <dbReference type="Pfam" id="PF00149"/>
    </source>
</evidence>
<dbReference type="InterPro" id="IPR025733">
    <property type="entry name" value="PAPs_C"/>
</dbReference>
<dbReference type="CDD" id="cd00839">
    <property type="entry name" value="MPP_PAPs"/>
    <property type="match status" value="1"/>
</dbReference>
<dbReference type="PANTHER" id="PTHR22953">
    <property type="entry name" value="ACID PHOSPHATASE RELATED"/>
    <property type="match status" value="1"/>
</dbReference>
<dbReference type="SUPFAM" id="SSF49363">
    <property type="entry name" value="Purple acid phosphatase, N-terminal domain"/>
    <property type="match status" value="1"/>
</dbReference>
<evidence type="ECO:0000313" key="8">
    <source>
        <dbReference type="EMBL" id="KAA0157909.1"/>
    </source>
</evidence>
<gene>
    <name evidence="8" type="ORF">FNF31_05637</name>
</gene>
<evidence type="ECO:0000259" key="6">
    <source>
        <dbReference type="Pfam" id="PF14008"/>
    </source>
</evidence>
<dbReference type="Pfam" id="PF14008">
    <property type="entry name" value="Metallophos_C"/>
    <property type="match status" value="1"/>
</dbReference>
<feature type="domain" description="Purple acid phosphatase N-terminal" evidence="7">
    <location>
        <begin position="24"/>
        <end position="117"/>
    </location>
</feature>
<dbReference type="Pfam" id="PF16656">
    <property type="entry name" value="Pur_ac_phosph_N"/>
    <property type="match status" value="1"/>
</dbReference>
<feature type="chain" id="PRO_5023155234" description="Purple acid phosphatase" evidence="4">
    <location>
        <begin position="22"/>
        <end position="445"/>
    </location>
</feature>
<keyword evidence="2 4" id="KW-0378">Hydrolase</keyword>
<organism evidence="8 9">
    <name type="scientific">Cafeteria roenbergensis</name>
    <name type="common">Marine flagellate</name>
    <dbReference type="NCBI Taxonomy" id="33653"/>
    <lineage>
        <taxon>Eukaryota</taxon>
        <taxon>Sar</taxon>
        <taxon>Stramenopiles</taxon>
        <taxon>Bigyra</taxon>
        <taxon>Opalozoa</taxon>
        <taxon>Bicosoecida</taxon>
        <taxon>Cafeteriaceae</taxon>
        <taxon>Cafeteria</taxon>
    </lineage>
</organism>
<reference evidence="8 9" key="1">
    <citation type="submission" date="2019-07" db="EMBL/GenBank/DDBJ databases">
        <title>Genomes of Cafeteria roenbergensis.</title>
        <authorList>
            <person name="Fischer M.G."/>
            <person name="Hackl T."/>
            <person name="Roman M."/>
        </authorList>
    </citation>
    <scope>NUCLEOTIDE SEQUENCE [LARGE SCALE GENOMIC DNA]</scope>
    <source>
        <strain evidence="8 9">Cflag</strain>
    </source>
</reference>
<dbReference type="Gene3D" id="2.60.40.380">
    <property type="entry name" value="Purple acid phosphatase-like, N-terminal"/>
    <property type="match status" value="1"/>
</dbReference>
<sequence>MLATIAALALVATSAAALGAADPPQMIHIALAGNDGDGNPNAMAISWNTNNQTNTSVCQYSTDASLRGANVTVGTQSSYYATWQHHAVTHALKYSTQYFYRCGDSFAGFSGVFNFTTSGGPSQESITVLQVGDMGVYNSWDNRQLIDQLAPSADMLMWSGDICYADDAFLHDPLGFGYELTWDVCQTWLENVTTSTPFMTAPGNHEAECHSPACLLDEHRKESLHNFSAYTHRFRMPSAESLPSPGTLNQWYSYTMGPVRFIHHDSETSYPNSPNDSYTGLNNGPFGDQLAWVKSALEFANTPEERAKHPWVIVTAHRPLYSLAECEDDGQQRGSGAVMSAAFEDLYYQNNVDVHISGHVHAYERQHPVYRNKLTADAPTYIVSGAGGNSEDHSHLGHKPGALWSAYSNDEDFGIGIFTVTRSSFEWKYLRGAGGAVLDSVTLTK</sequence>
<feature type="signal peptide" evidence="4">
    <location>
        <begin position="1"/>
        <end position="21"/>
    </location>
</feature>
<dbReference type="PANTHER" id="PTHR22953:SF153">
    <property type="entry name" value="PURPLE ACID PHOSPHATASE"/>
    <property type="match status" value="1"/>
</dbReference>
<dbReference type="EC" id="3.1.3.2" evidence="4"/>
<dbReference type="Gene3D" id="3.60.21.10">
    <property type="match status" value="1"/>
</dbReference>
<comment type="catalytic activity">
    <reaction evidence="4">
        <text>a phosphate monoester + H2O = an alcohol + phosphate</text>
        <dbReference type="Rhea" id="RHEA:15017"/>
        <dbReference type="ChEBI" id="CHEBI:15377"/>
        <dbReference type="ChEBI" id="CHEBI:30879"/>
        <dbReference type="ChEBI" id="CHEBI:43474"/>
        <dbReference type="ChEBI" id="CHEBI:67140"/>
        <dbReference type="EC" id="3.1.3.2"/>
    </reaction>
</comment>
<dbReference type="InterPro" id="IPR004843">
    <property type="entry name" value="Calcineurin-like_PHP"/>
</dbReference>
<keyword evidence="1 4" id="KW-0732">Signal</keyword>
<keyword evidence="3" id="KW-0325">Glycoprotein</keyword>
<dbReference type="Pfam" id="PF00149">
    <property type="entry name" value="Metallophos"/>
    <property type="match status" value="1"/>
</dbReference>
<feature type="domain" description="Calcineurin-like phosphoesterase" evidence="5">
    <location>
        <begin position="127"/>
        <end position="363"/>
    </location>
</feature>
<dbReference type="Proteomes" id="UP000325113">
    <property type="component" value="Unassembled WGS sequence"/>
</dbReference>
<evidence type="ECO:0000313" key="9">
    <source>
        <dbReference type="Proteomes" id="UP000325113"/>
    </source>
</evidence>
<comment type="similarity">
    <text evidence="4">Belongs to the metallophosphoesterase superfamily. Purple acid phosphatase family.</text>
</comment>
<dbReference type="InterPro" id="IPR008963">
    <property type="entry name" value="Purple_acid_Pase-like_N"/>
</dbReference>
<evidence type="ECO:0000259" key="7">
    <source>
        <dbReference type="Pfam" id="PF16656"/>
    </source>
</evidence>
<dbReference type="SUPFAM" id="SSF56300">
    <property type="entry name" value="Metallo-dependent phosphatases"/>
    <property type="match status" value="1"/>
</dbReference>
<dbReference type="EMBL" id="VLTM01000074">
    <property type="protein sequence ID" value="KAA0157909.1"/>
    <property type="molecule type" value="Genomic_DNA"/>
</dbReference>
<dbReference type="GO" id="GO:0046872">
    <property type="term" value="F:metal ion binding"/>
    <property type="evidence" value="ECO:0007669"/>
    <property type="project" value="InterPro"/>
</dbReference>
<evidence type="ECO:0000256" key="3">
    <source>
        <dbReference type="ARBA" id="ARBA00023180"/>
    </source>
</evidence>
<accession>A0A5A8CYW6</accession>
<evidence type="ECO:0000256" key="2">
    <source>
        <dbReference type="ARBA" id="ARBA00022801"/>
    </source>
</evidence>
<dbReference type="InterPro" id="IPR039331">
    <property type="entry name" value="PAPs-like"/>
</dbReference>